<dbReference type="AlphaFoldDB" id="A0A375BHA7"/>
<name>A0A375BHA7_9BURK</name>
<reference evidence="2" key="1">
    <citation type="submission" date="2018-01" db="EMBL/GenBank/DDBJ databases">
        <authorList>
            <person name="Clerissi C."/>
        </authorList>
    </citation>
    <scope>NUCLEOTIDE SEQUENCE</scope>
    <source>
        <strain evidence="2">Cupriavidus taiwanensis STM 3521</strain>
    </source>
</reference>
<keyword evidence="2" id="KW-0560">Oxidoreductase</keyword>
<comment type="caution">
    <text evidence="2">The sequence shown here is derived from an EMBL/GenBank/DDBJ whole genome shotgun (WGS) entry which is preliminary data.</text>
</comment>
<keyword evidence="2" id="KW-0503">Monooxygenase</keyword>
<dbReference type="Gene3D" id="6.10.250.650">
    <property type="match status" value="1"/>
</dbReference>
<evidence type="ECO:0000313" key="2">
    <source>
        <dbReference type="EMBL" id="SOY44381.1"/>
    </source>
</evidence>
<dbReference type="Proteomes" id="UP000256297">
    <property type="component" value="Chromosome CBM2589_b"/>
</dbReference>
<dbReference type="InterPro" id="IPR041654">
    <property type="entry name" value="StyA_sbd"/>
</dbReference>
<dbReference type="Pfam" id="PF17885">
    <property type="entry name" value="Smoa_sbd"/>
    <property type="match status" value="1"/>
</dbReference>
<dbReference type="Gene3D" id="3.50.50.60">
    <property type="entry name" value="FAD/NAD(P)-binding domain"/>
    <property type="match status" value="2"/>
</dbReference>
<dbReference type="SUPFAM" id="SSF51905">
    <property type="entry name" value="FAD/NAD(P)-binding domain"/>
    <property type="match status" value="1"/>
</dbReference>
<feature type="domain" description="Styrene monooxygenase StyA putative substrate binding" evidence="1">
    <location>
        <begin position="147"/>
        <end position="259"/>
    </location>
</feature>
<dbReference type="InterPro" id="IPR036188">
    <property type="entry name" value="FAD/NAD-bd_sf"/>
</dbReference>
<dbReference type="EMBL" id="OFSP01000004">
    <property type="protein sequence ID" value="SOY44381.1"/>
    <property type="molecule type" value="Genomic_DNA"/>
</dbReference>
<dbReference type="GO" id="GO:0004497">
    <property type="term" value="F:monooxygenase activity"/>
    <property type="evidence" value="ECO:0007669"/>
    <property type="project" value="UniProtKB-KW"/>
</dbReference>
<gene>
    <name evidence="2" type="ORF">CBM2589_B120344</name>
</gene>
<protein>
    <submittedName>
        <fullName evidence="2">Monooxygenase subunit</fullName>
    </submittedName>
</protein>
<evidence type="ECO:0000259" key="1">
    <source>
        <dbReference type="Pfam" id="PF17885"/>
    </source>
</evidence>
<sequence length="420" mass="46558">MKKFAIIGGGQCGLHLAFGLLDRGHDVTLYNDRNPEQLLASRIQSTAFLFNRTLEMERRLGLNFWEHETPLGEGMLVDFRDPAGKSMLSVAGRLHEKSGQALDQRTKFARWMQEFERRGGNLVIRTVSLDDLEQISAEHALTFIAAGKGAVNALFERDAERSHHHTPPRQLAALLLRGPKLLGERPWSKADFCPLRFNFIMGVGEFFSLPFYTHTAGECRSFLFEARPGGPMDRFGDAADGQEMLVIARQILREYAPDDAAHLDDAKLTDANAWLKGAFTPTIRKPVGTLPSGRVVMGVGDTVCLNDPIAGQGANNASRMAEHLLRAIDDADGANLDNAWIQSTFDGFWENSASYTSAFTNLLLEPPGETLLEVLGAAARHREVADAFMGCFETPRDFWPWIAERDAARQFVARSVNRAA</sequence>
<dbReference type="Gene3D" id="3.30.9.40">
    <property type="match status" value="1"/>
</dbReference>
<proteinExistence type="predicted"/>
<accession>A0A375BHA7</accession>
<dbReference type="RefSeq" id="WP_198046699.1">
    <property type="nucleotide sequence ID" value="NZ_LT976856.1"/>
</dbReference>
<organism evidence="2">
    <name type="scientific">Cupriavidus taiwanensis</name>
    <dbReference type="NCBI Taxonomy" id="164546"/>
    <lineage>
        <taxon>Bacteria</taxon>
        <taxon>Pseudomonadati</taxon>
        <taxon>Pseudomonadota</taxon>
        <taxon>Betaproteobacteria</taxon>
        <taxon>Burkholderiales</taxon>
        <taxon>Burkholderiaceae</taxon>
        <taxon>Cupriavidus</taxon>
    </lineage>
</organism>